<evidence type="ECO:0000259" key="11">
    <source>
        <dbReference type="Pfam" id="PF08544"/>
    </source>
</evidence>
<dbReference type="SUPFAM" id="SSF55060">
    <property type="entry name" value="GHMP Kinase, C-terminal domain"/>
    <property type="match status" value="1"/>
</dbReference>
<evidence type="ECO:0000256" key="8">
    <source>
        <dbReference type="ARBA" id="ARBA00023098"/>
    </source>
</evidence>
<dbReference type="PANTHER" id="PTHR43290:SF2">
    <property type="entry name" value="MEVALONATE KINASE"/>
    <property type="match status" value="1"/>
</dbReference>
<keyword evidence="2" id="KW-0444">Lipid biosynthesis</keyword>
<dbReference type="GO" id="GO:0019287">
    <property type="term" value="P:isopentenyl diphosphate biosynthetic process, mevalonate pathway"/>
    <property type="evidence" value="ECO:0007669"/>
    <property type="project" value="UniProtKB-UniPathway"/>
</dbReference>
<dbReference type="InterPro" id="IPR014721">
    <property type="entry name" value="Ribsml_uS5_D2-typ_fold_subgr"/>
</dbReference>
<dbReference type="Gene3D" id="3.30.70.890">
    <property type="entry name" value="GHMP kinase, C-terminal domain"/>
    <property type="match status" value="1"/>
</dbReference>
<evidence type="ECO:0000256" key="6">
    <source>
        <dbReference type="ARBA" id="ARBA00022840"/>
    </source>
</evidence>
<comment type="pathway">
    <text evidence="9">Isoprenoid biosynthesis; isopentenyl diphosphate biosynthesis via mevalonate pathway; isopentenyl diphosphate from (R)-mevalonate: step 1/3.</text>
</comment>
<keyword evidence="4" id="KW-0547">Nucleotide-binding</keyword>
<sequence>MERSTENLIKVSAPGKLMLLGEHAVVYGHPCIVTAVNKRVHAYVEHIDSPNDIVDAPQAKNPRFVLETIHHMKKKFGIRTFVKVRTNGDFSNGIGLGSSSAVTVATCAALNTLWNLSLSQREIFDISYKVVLSVQRVGSGFDTAAATFGGTLYYVRGGEVIDHIKIGTLPLVVGYTREKANTAKIIKNVAKKYQREKKKIDNLFKHITQLVNKGRRELENNNLKEFGKLMIEDHFVLKELGVSTGRLDNLVNASIRAGSFGAKLSGAGGGDIMIALTSESNRKSVEKAIEEAGGEVIKVETGIEGVISHN</sequence>
<feature type="domain" description="GHMP kinase N-terminal" evidence="10">
    <location>
        <begin position="64"/>
        <end position="150"/>
    </location>
</feature>
<dbReference type="Gene3D" id="3.30.230.10">
    <property type="match status" value="1"/>
</dbReference>
<evidence type="ECO:0000256" key="5">
    <source>
        <dbReference type="ARBA" id="ARBA00022777"/>
    </source>
</evidence>
<keyword evidence="3" id="KW-0808">Transferase</keyword>
<evidence type="ECO:0000313" key="13">
    <source>
        <dbReference type="Proteomes" id="UP000177159"/>
    </source>
</evidence>
<name>A0A1F7H0Y3_9BACT</name>
<dbReference type="GO" id="GO:0005524">
    <property type="term" value="F:ATP binding"/>
    <property type="evidence" value="ECO:0007669"/>
    <property type="project" value="UniProtKB-KW"/>
</dbReference>
<dbReference type="NCBIfam" id="TIGR00549">
    <property type="entry name" value="mevalon_kin"/>
    <property type="match status" value="1"/>
</dbReference>
<gene>
    <name evidence="12" type="ORF">A3C24_03070</name>
</gene>
<dbReference type="GO" id="GO:0005829">
    <property type="term" value="C:cytosol"/>
    <property type="evidence" value="ECO:0007669"/>
    <property type="project" value="TreeGrafter"/>
</dbReference>
<evidence type="ECO:0000256" key="1">
    <source>
        <dbReference type="ARBA" id="ARBA00022490"/>
    </source>
</evidence>
<reference evidence="12 13" key="1">
    <citation type="journal article" date="2016" name="Nat. Commun.">
        <title>Thousands of microbial genomes shed light on interconnected biogeochemical processes in an aquifer system.</title>
        <authorList>
            <person name="Anantharaman K."/>
            <person name="Brown C.T."/>
            <person name="Hug L.A."/>
            <person name="Sharon I."/>
            <person name="Castelle C.J."/>
            <person name="Probst A.J."/>
            <person name="Thomas B.C."/>
            <person name="Singh A."/>
            <person name="Wilkins M.J."/>
            <person name="Karaoz U."/>
            <person name="Brodie E.L."/>
            <person name="Williams K.H."/>
            <person name="Hubbard S.S."/>
            <person name="Banfield J.F."/>
        </authorList>
    </citation>
    <scope>NUCLEOTIDE SEQUENCE [LARGE SCALE GENOMIC DNA]</scope>
</reference>
<dbReference type="Pfam" id="PF08544">
    <property type="entry name" value="GHMP_kinases_C"/>
    <property type="match status" value="1"/>
</dbReference>
<accession>A0A1F7H0Y3</accession>
<dbReference type="PANTHER" id="PTHR43290">
    <property type="entry name" value="MEVALONATE KINASE"/>
    <property type="match status" value="1"/>
</dbReference>
<dbReference type="InterPro" id="IPR036554">
    <property type="entry name" value="GHMP_kinase_C_sf"/>
</dbReference>
<dbReference type="PRINTS" id="PR00959">
    <property type="entry name" value="MEVGALKINASE"/>
</dbReference>
<dbReference type="EMBL" id="MFZM01000006">
    <property type="protein sequence ID" value="OGK24506.1"/>
    <property type="molecule type" value="Genomic_DNA"/>
</dbReference>
<dbReference type="InterPro" id="IPR006205">
    <property type="entry name" value="Mev_gal_kin"/>
</dbReference>
<evidence type="ECO:0000256" key="4">
    <source>
        <dbReference type="ARBA" id="ARBA00022741"/>
    </source>
</evidence>
<dbReference type="SUPFAM" id="SSF54211">
    <property type="entry name" value="Ribosomal protein S5 domain 2-like"/>
    <property type="match status" value="1"/>
</dbReference>
<organism evidence="12 13">
    <name type="scientific">Candidatus Roizmanbacteria bacterium RIFCSPHIGHO2_02_FULL_37_24</name>
    <dbReference type="NCBI Taxonomy" id="1802037"/>
    <lineage>
        <taxon>Bacteria</taxon>
        <taxon>Candidatus Roizmaniibacteriota</taxon>
    </lineage>
</organism>
<keyword evidence="1" id="KW-0963">Cytoplasm</keyword>
<dbReference type="AlphaFoldDB" id="A0A1F7H0Y3"/>
<evidence type="ECO:0000256" key="7">
    <source>
        <dbReference type="ARBA" id="ARBA00022842"/>
    </source>
</evidence>
<dbReference type="Pfam" id="PF00288">
    <property type="entry name" value="GHMP_kinases_N"/>
    <property type="match status" value="1"/>
</dbReference>
<evidence type="ECO:0000259" key="10">
    <source>
        <dbReference type="Pfam" id="PF00288"/>
    </source>
</evidence>
<comment type="caution">
    <text evidence="12">The sequence shown here is derived from an EMBL/GenBank/DDBJ whole genome shotgun (WGS) entry which is preliminary data.</text>
</comment>
<keyword evidence="8" id="KW-0443">Lipid metabolism</keyword>
<dbReference type="UniPathway" id="UPA00057">
    <property type="reaction ID" value="UER00098"/>
</dbReference>
<keyword evidence="5 12" id="KW-0418">Kinase</keyword>
<keyword evidence="6" id="KW-0067">ATP-binding</keyword>
<proteinExistence type="predicted"/>
<evidence type="ECO:0000313" key="12">
    <source>
        <dbReference type="EMBL" id="OGK24506.1"/>
    </source>
</evidence>
<keyword evidence="7" id="KW-0460">Magnesium</keyword>
<dbReference type="Proteomes" id="UP000177159">
    <property type="component" value="Unassembled WGS sequence"/>
</dbReference>
<evidence type="ECO:0000256" key="2">
    <source>
        <dbReference type="ARBA" id="ARBA00022516"/>
    </source>
</evidence>
<dbReference type="InterPro" id="IPR006204">
    <property type="entry name" value="GHMP_kinase_N_dom"/>
</dbReference>
<evidence type="ECO:0000256" key="3">
    <source>
        <dbReference type="ARBA" id="ARBA00022679"/>
    </source>
</evidence>
<dbReference type="GO" id="GO:0004496">
    <property type="term" value="F:mevalonate kinase activity"/>
    <property type="evidence" value="ECO:0007669"/>
    <property type="project" value="InterPro"/>
</dbReference>
<dbReference type="InterPro" id="IPR013750">
    <property type="entry name" value="GHMP_kinase_C_dom"/>
</dbReference>
<protein>
    <submittedName>
        <fullName evidence="12">Mevalonate kinase</fullName>
    </submittedName>
</protein>
<feature type="domain" description="GHMP kinase C-terminal" evidence="11">
    <location>
        <begin position="217"/>
        <end position="293"/>
    </location>
</feature>
<dbReference type="InterPro" id="IPR020568">
    <property type="entry name" value="Ribosomal_Su5_D2-typ_SF"/>
</dbReference>
<evidence type="ECO:0000256" key="9">
    <source>
        <dbReference type="ARBA" id="ARBA00029438"/>
    </source>
</evidence>